<name>A0A024G3T9_9STRA</name>
<feature type="region of interest" description="Disordered" evidence="1">
    <location>
        <begin position="213"/>
        <end position="242"/>
    </location>
</feature>
<accession>A0A024G3T9</accession>
<comment type="caution">
    <text evidence="2">The sequence shown here is derived from an EMBL/GenBank/DDBJ whole genome shotgun (WGS) entry which is preliminary data.</text>
</comment>
<sequence>MVSYSLLLRVSATFVQIFPLYNALQSAEMKVIVHGSMSSIMACQECVLDGLGATRMDLKSNPEEVPTNLVTYTITGSEFVFTNLASDCWSTQICDIMVLTLPSSERETAITPDNSIRTFDWNNVKLKCVLTLRQTLSILFMACIQESATARFVGRFRFTTKWGSYRTLFVIYDPKSKFTADACKRVFPDTGTIFLVGDDLCKKLMSKLPFAQSELPSSSDSNEHLSSIKSKAESGSSSHSRMNVAMRANGKNRYLQNDVRKLMKDIDAALDHPIQCLQPEKSFVEEYLTPCHGCLARIFGPPVIAAVKQQTYNFFVFSLLKSKRYLEGCRSACGAIQVLGMMDPTCRLYFHDHFITFPLGDQFLAPISRVKPRNLFSVPPQLSRGCVWANGTFLESNCLSCLENIQYSSVHELSDSTALVLLHSFDGFIEEERKVKLASCVYFFECLSLFFVPNYICTFEKDLDIVTSMENSYTIDPQPARDANRLANSLTQSTSKSNVSTHALRLSDGSHFREANTHNELLKDHRNPFPQTSLFDEPQRTFSEASFPLILGLSWSDVNGLTHTHDDAPMRQETTTAPAGVNFSAVAPSQHGSVTVDGLAIHVFVVHWMGQSESCAECLALYGEVILFSTRRRYAWMIKGTNPVDILPCVDCGILTTESVVSLNIYSLRPISSARIKRIMATRIKEDNDGDGSVPTDLGSEATPSPRRRKIMGNSMKEASKTAKEKKKRSRRNASPSGPSDDVP</sequence>
<dbReference type="EMBL" id="CAIX01000020">
    <property type="protein sequence ID" value="CCI41518.1"/>
    <property type="molecule type" value="Genomic_DNA"/>
</dbReference>
<reference evidence="2 3" key="1">
    <citation type="submission" date="2012-05" db="EMBL/GenBank/DDBJ databases">
        <title>Recombination and specialization in a pathogen metapopulation.</title>
        <authorList>
            <person name="Gardiner A."/>
            <person name="Kemen E."/>
            <person name="Schultz-Larsen T."/>
            <person name="MacLean D."/>
            <person name="Van Oosterhout C."/>
            <person name="Jones J.D.G."/>
        </authorList>
    </citation>
    <scope>NUCLEOTIDE SEQUENCE [LARGE SCALE GENOMIC DNA]</scope>
    <source>
        <strain evidence="2 3">Ac Nc2</strain>
    </source>
</reference>
<dbReference type="InParanoid" id="A0A024G3T9"/>
<feature type="region of interest" description="Disordered" evidence="1">
    <location>
        <begin position="686"/>
        <end position="744"/>
    </location>
</feature>
<gene>
    <name evidence="2" type="ORF">BN9_023020</name>
</gene>
<dbReference type="AlphaFoldDB" id="A0A024G3T9"/>
<feature type="compositionally biased region" description="Low complexity" evidence="1">
    <location>
        <begin position="227"/>
        <end position="240"/>
    </location>
</feature>
<organism evidence="2 3">
    <name type="scientific">Albugo candida</name>
    <dbReference type="NCBI Taxonomy" id="65357"/>
    <lineage>
        <taxon>Eukaryota</taxon>
        <taxon>Sar</taxon>
        <taxon>Stramenopiles</taxon>
        <taxon>Oomycota</taxon>
        <taxon>Peronosporomycetes</taxon>
        <taxon>Albuginales</taxon>
        <taxon>Albuginaceae</taxon>
        <taxon>Albugo</taxon>
    </lineage>
</organism>
<evidence type="ECO:0000313" key="3">
    <source>
        <dbReference type="Proteomes" id="UP000053237"/>
    </source>
</evidence>
<keyword evidence="3" id="KW-1185">Reference proteome</keyword>
<evidence type="ECO:0000256" key="1">
    <source>
        <dbReference type="SAM" id="MobiDB-lite"/>
    </source>
</evidence>
<protein>
    <submittedName>
        <fullName evidence="2">Uncharacterized protein</fullName>
    </submittedName>
</protein>
<evidence type="ECO:0000313" key="2">
    <source>
        <dbReference type="EMBL" id="CCI41518.1"/>
    </source>
</evidence>
<proteinExistence type="predicted"/>
<dbReference type="Proteomes" id="UP000053237">
    <property type="component" value="Unassembled WGS sequence"/>
</dbReference>